<comment type="subcellular location">
    <subcellularLocation>
        <location evidence="1">Endomembrane system</location>
    </subcellularLocation>
</comment>
<evidence type="ECO:0000256" key="3">
    <source>
        <dbReference type="SAM" id="MobiDB-lite"/>
    </source>
</evidence>
<keyword evidence="4" id="KW-1133">Transmembrane helix</keyword>
<evidence type="ECO:0000256" key="4">
    <source>
        <dbReference type="SAM" id="Phobius"/>
    </source>
</evidence>
<dbReference type="GO" id="GO:0012505">
    <property type="term" value="C:endomembrane system"/>
    <property type="evidence" value="ECO:0007669"/>
    <property type="project" value="UniProtKB-SubCell"/>
</dbReference>
<dbReference type="AlphaFoldDB" id="A0AAN7M3S5"/>
<comment type="caution">
    <text evidence="5">The sequence shown here is derived from an EMBL/GenBank/DDBJ whole genome shotgun (WGS) entry which is preliminary data.</text>
</comment>
<name>A0AAN7M3S5_TRANT</name>
<dbReference type="EMBL" id="JAXQNO010000009">
    <property type="protein sequence ID" value="KAK4791332.1"/>
    <property type="molecule type" value="Genomic_DNA"/>
</dbReference>
<keyword evidence="2 4" id="KW-0472">Membrane</keyword>
<feature type="region of interest" description="Disordered" evidence="3">
    <location>
        <begin position="1"/>
        <end position="20"/>
    </location>
</feature>
<gene>
    <name evidence="5" type="ORF">SAY86_031745</name>
</gene>
<sequence length="105" mass="11445">MSTSRGGPNQPQQQTRRLTRTQTAGNLGEAAFDSEIVPSSLVEIAPLLRVANEVESSNLRVAYLCESCLARLLVCLSELHLLCSVAMGVFCIIYVDDQILAFALF</sequence>
<keyword evidence="6" id="KW-1185">Reference proteome</keyword>
<accession>A0AAN7M3S5</accession>
<protein>
    <submittedName>
        <fullName evidence="5">Uncharacterized protein</fullName>
    </submittedName>
</protein>
<feature type="compositionally biased region" description="Polar residues" evidence="3">
    <location>
        <begin position="1"/>
        <end position="11"/>
    </location>
</feature>
<dbReference type="InterPro" id="IPR023175">
    <property type="entry name" value="Vta1/CALS_N_sf"/>
</dbReference>
<evidence type="ECO:0000313" key="5">
    <source>
        <dbReference type="EMBL" id="KAK4791332.1"/>
    </source>
</evidence>
<dbReference type="Proteomes" id="UP001346149">
    <property type="component" value="Unassembled WGS sequence"/>
</dbReference>
<evidence type="ECO:0000256" key="1">
    <source>
        <dbReference type="ARBA" id="ARBA00004308"/>
    </source>
</evidence>
<proteinExistence type="predicted"/>
<evidence type="ECO:0000256" key="2">
    <source>
        <dbReference type="ARBA" id="ARBA00023136"/>
    </source>
</evidence>
<reference evidence="5 6" key="1">
    <citation type="journal article" date="2023" name="Hortic Res">
        <title>Pangenome of water caltrop reveals structural variations and asymmetric subgenome divergence after allopolyploidization.</title>
        <authorList>
            <person name="Zhang X."/>
            <person name="Chen Y."/>
            <person name="Wang L."/>
            <person name="Yuan Y."/>
            <person name="Fang M."/>
            <person name="Shi L."/>
            <person name="Lu R."/>
            <person name="Comes H.P."/>
            <person name="Ma Y."/>
            <person name="Chen Y."/>
            <person name="Huang G."/>
            <person name="Zhou Y."/>
            <person name="Zheng Z."/>
            <person name="Qiu Y."/>
        </authorList>
    </citation>
    <scope>NUCLEOTIDE SEQUENCE [LARGE SCALE GENOMIC DNA]</scope>
    <source>
        <strain evidence="5">F231</strain>
    </source>
</reference>
<keyword evidence="4" id="KW-0812">Transmembrane</keyword>
<dbReference type="Gene3D" id="1.25.40.270">
    <property type="entry name" value="Vacuolar protein sorting-associated protein vta1"/>
    <property type="match status" value="1"/>
</dbReference>
<organism evidence="5 6">
    <name type="scientific">Trapa natans</name>
    <name type="common">Water chestnut</name>
    <dbReference type="NCBI Taxonomy" id="22666"/>
    <lineage>
        <taxon>Eukaryota</taxon>
        <taxon>Viridiplantae</taxon>
        <taxon>Streptophyta</taxon>
        <taxon>Embryophyta</taxon>
        <taxon>Tracheophyta</taxon>
        <taxon>Spermatophyta</taxon>
        <taxon>Magnoliopsida</taxon>
        <taxon>eudicotyledons</taxon>
        <taxon>Gunneridae</taxon>
        <taxon>Pentapetalae</taxon>
        <taxon>rosids</taxon>
        <taxon>malvids</taxon>
        <taxon>Myrtales</taxon>
        <taxon>Lythraceae</taxon>
        <taxon>Trapa</taxon>
    </lineage>
</organism>
<feature type="transmembrane region" description="Helical" evidence="4">
    <location>
        <begin position="69"/>
        <end position="95"/>
    </location>
</feature>
<evidence type="ECO:0000313" key="6">
    <source>
        <dbReference type="Proteomes" id="UP001346149"/>
    </source>
</evidence>